<accession>A0AAX2CG67</accession>
<dbReference type="Proteomes" id="UP000242164">
    <property type="component" value="Unassembled WGS sequence"/>
</dbReference>
<organism evidence="1 2">
    <name type="scientific">Bacillus cytotoxicus</name>
    <dbReference type="NCBI Taxonomy" id="580165"/>
    <lineage>
        <taxon>Bacteria</taxon>
        <taxon>Bacillati</taxon>
        <taxon>Bacillota</taxon>
        <taxon>Bacilli</taxon>
        <taxon>Bacillales</taxon>
        <taxon>Bacillaceae</taxon>
        <taxon>Bacillus</taxon>
        <taxon>Bacillus cereus group</taxon>
    </lineage>
</organism>
<evidence type="ECO:0000313" key="1">
    <source>
        <dbReference type="EMBL" id="SCL91373.1"/>
    </source>
</evidence>
<protein>
    <submittedName>
        <fullName evidence="1">Uncharacterized protein</fullName>
    </submittedName>
</protein>
<sequence length="44" mass="5103">MDDTATEKETMRLKILKEIAYDMKGSDETESLVIVNKKRKRSSL</sequence>
<dbReference type="EMBL" id="FMIK01000024">
    <property type="protein sequence ID" value="SCL91373.1"/>
    <property type="molecule type" value="Genomic_DNA"/>
</dbReference>
<gene>
    <name evidence="1" type="ORF">BCB44BAC_01867</name>
</gene>
<name>A0AAX2CG67_9BACI</name>
<evidence type="ECO:0000313" key="2">
    <source>
        <dbReference type="Proteomes" id="UP000242164"/>
    </source>
</evidence>
<comment type="caution">
    <text evidence="1">The sequence shown here is derived from an EMBL/GenBank/DDBJ whole genome shotgun (WGS) entry which is preliminary data.</text>
</comment>
<dbReference type="AlphaFoldDB" id="A0AAX2CG67"/>
<reference evidence="1 2" key="1">
    <citation type="submission" date="2016-08" db="EMBL/GenBank/DDBJ databases">
        <authorList>
            <person name="Loux V."/>
            <person name="Rue O."/>
        </authorList>
    </citation>
    <scope>NUCLEOTIDE SEQUENCE [LARGE SCALE GENOMIC DNA]</scope>
    <source>
        <strain evidence="1 2">AFSSA_08CEB44bac</strain>
    </source>
</reference>
<proteinExistence type="predicted"/>